<protein>
    <submittedName>
        <fullName evidence="12">Uncharacterized protein LOC108560341</fullName>
    </submittedName>
</protein>
<keyword evidence="9" id="KW-0732">Signal</keyword>
<feature type="signal peptide" evidence="9">
    <location>
        <begin position="1"/>
        <end position="27"/>
    </location>
</feature>
<feature type="chain" id="PRO_5045627261" evidence="9">
    <location>
        <begin position="28"/>
        <end position="617"/>
    </location>
</feature>
<evidence type="ECO:0000256" key="2">
    <source>
        <dbReference type="ARBA" id="ARBA00022475"/>
    </source>
</evidence>
<accession>A0ABM1MFI9</accession>
<organism evidence="11 12">
    <name type="scientific">Nicrophorus vespilloides</name>
    <name type="common">Boreal carrion beetle</name>
    <dbReference type="NCBI Taxonomy" id="110193"/>
    <lineage>
        <taxon>Eukaryota</taxon>
        <taxon>Metazoa</taxon>
        <taxon>Ecdysozoa</taxon>
        <taxon>Arthropoda</taxon>
        <taxon>Hexapoda</taxon>
        <taxon>Insecta</taxon>
        <taxon>Pterygota</taxon>
        <taxon>Neoptera</taxon>
        <taxon>Endopterygota</taxon>
        <taxon>Coleoptera</taxon>
        <taxon>Polyphaga</taxon>
        <taxon>Staphyliniformia</taxon>
        <taxon>Silphidae</taxon>
        <taxon>Nicrophorinae</taxon>
        <taxon>Nicrophorus</taxon>
    </lineage>
</organism>
<dbReference type="Proteomes" id="UP000695000">
    <property type="component" value="Unplaced"/>
</dbReference>
<reference evidence="12" key="1">
    <citation type="submission" date="2025-08" db="UniProtKB">
        <authorList>
            <consortium name="RefSeq"/>
        </authorList>
    </citation>
    <scope>IDENTIFICATION</scope>
    <source>
        <tissue evidence="12">Whole Larva</tissue>
    </source>
</reference>
<gene>
    <name evidence="12" type="primary">LOC108560341</name>
</gene>
<evidence type="ECO:0000259" key="10">
    <source>
        <dbReference type="Pfam" id="PF00497"/>
    </source>
</evidence>
<evidence type="ECO:0000256" key="8">
    <source>
        <dbReference type="SAM" id="Phobius"/>
    </source>
</evidence>
<evidence type="ECO:0000256" key="9">
    <source>
        <dbReference type="SAM" id="SignalP"/>
    </source>
</evidence>
<dbReference type="Gene3D" id="1.10.287.70">
    <property type="match status" value="1"/>
</dbReference>
<dbReference type="InterPro" id="IPR052192">
    <property type="entry name" value="Insect_Ionotropic_Sensory_Rcpt"/>
</dbReference>
<comment type="subcellular location">
    <subcellularLocation>
        <location evidence="1">Cell membrane</location>
        <topology evidence="1">Multi-pass membrane protein</topology>
    </subcellularLocation>
</comment>
<dbReference type="RefSeq" id="XP_017773339.1">
    <property type="nucleotide sequence ID" value="XM_017917850.1"/>
</dbReference>
<name>A0ABM1MFI9_NICVS</name>
<dbReference type="InterPro" id="IPR001638">
    <property type="entry name" value="Solute-binding_3/MltF_N"/>
</dbReference>
<keyword evidence="5 8" id="KW-0472">Membrane</keyword>
<evidence type="ECO:0000313" key="11">
    <source>
        <dbReference type="Proteomes" id="UP000695000"/>
    </source>
</evidence>
<evidence type="ECO:0000256" key="7">
    <source>
        <dbReference type="ARBA" id="ARBA00023180"/>
    </source>
</evidence>
<evidence type="ECO:0000256" key="3">
    <source>
        <dbReference type="ARBA" id="ARBA00022692"/>
    </source>
</evidence>
<evidence type="ECO:0000256" key="1">
    <source>
        <dbReference type="ARBA" id="ARBA00004651"/>
    </source>
</evidence>
<dbReference type="PROSITE" id="PS51257">
    <property type="entry name" value="PROKAR_LIPOPROTEIN"/>
    <property type="match status" value="1"/>
</dbReference>
<evidence type="ECO:0000313" key="12">
    <source>
        <dbReference type="RefSeq" id="XP_017773339.1"/>
    </source>
</evidence>
<feature type="domain" description="Solute-binding protein family 3/N-terminal" evidence="10">
    <location>
        <begin position="206"/>
        <end position="446"/>
    </location>
</feature>
<keyword evidence="4 8" id="KW-1133">Transmembrane helix</keyword>
<evidence type="ECO:0000256" key="4">
    <source>
        <dbReference type="ARBA" id="ARBA00022989"/>
    </source>
</evidence>
<dbReference type="SUPFAM" id="SSF53850">
    <property type="entry name" value="Periplasmic binding protein-like II"/>
    <property type="match status" value="1"/>
</dbReference>
<evidence type="ECO:0000256" key="5">
    <source>
        <dbReference type="ARBA" id="ARBA00023136"/>
    </source>
</evidence>
<dbReference type="PANTHER" id="PTHR42643">
    <property type="entry name" value="IONOTROPIC RECEPTOR 20A-RELATED"/>
    <property type="match status" value="1"/>
</dbReference>
<feature type="transmembrane region" description="Helical" evidence="8">
    <location>
        <begin position="572"/>
        <end position="596"/>
    </location>
</feature>
<keyword evidence="2" id="KW-1003">Cell membrane</keyword>
<sequence length="617" mass="71061">MCLRCVQDMRAIACWVLVVSCCCCCWGSHIAPQETLSSHFQDTFLSQFPNDMILVHYDNDSYHHLDSLFDRDTLPRGMILFNYDTDKSKLLRPDGYEFLHVIFLRNWREFSRFSRVIGNVRHSDILVFVTLKYIPNFSKSFYFDGVENANVLFIYVINSDVVYTAQFYGNRDGFLEEVAVGKDGKLRLLEMRNTFTDFEDFKFRVAYSDCPPYIYTVCEGRVEGVEMAVLQILAEMMNFEIEMIRFDNFTMPRREMIRAVHRKQVDIAVGCISNTLQRNSMVDFTADIHNEVHTAIYITHDYGGSVSSSFFRIFKPLQFDIWCYILLSIILLGLILKKAADILIGYRTSDLIKFIKIPFRNLVEQPVILPSNDLTIRCIFASWLLTAIIITNSYKSKLASILIKPILQEPDSLPDLVAAGYDFQIPSIDTTFLQETLFNSNDNDFKEILSRWNDGLNMCQSVRKALTSKIAVIEERSNIISTVWNGCKDELTMDEIKMIRMIRQSILPNSHVWALQQSAPFNKRFTTSLEIIQSAGITTALYNNYNLSKPIWLSNQHIPGEDDAHPLNLRTLFGPFIVLSWGAGFASAVFILELLYARYQRRDVVSLASSAFTIMTR</sequence>
<proteinExistence type="predicted"/>
<keyword evidence="6" id="KW-0675">Receptor</keyword>
<keyword evidence="11" id="KW-1185">Reference proteome</keyword>
<evidence type="ECO:0000256" key="6">
    <source>
        <dbReference type="ARBA" id="ARBA00023170"/>
    </source>
</evidence>
<dbReference type="Pfam" id="PF00497">
    <property type="entry name" value="SBP_bac_3"/>
    <property type="match status" value="1"/>
</dbReference>
<keyword evidence="3 8" id="KW-0812">Transmembrane</keyword>
<dbReference type="Gene3D" id="3.40.190.10">
    <property type="entry name" value="Periplasmic binding protein-like II"/>
    <property type="match status" value="1"/>
</dbReference>
<dbReference type="PANTHER" id="PTHR42643:SF30">
    <property type="entry name" value="IONOTROPIC RECEPTOR 40A-RELATED"/>
    <property type="match status" value="1"/>
</dbReference>
<dbReference type="GeneID" id="108560341"/>
<keyword evidence="7" id="KW-0325">Glycoprotein</keyword>